<feature type="domain" description="Thiamine pyrophosphate enzyme central" evidence="11">
    <location>
        <begin position="271"/>
        <end position="402"/>
    </location>
</feature>
<dbReference type="GO" id="GO:0003984">
    <property type="term" value="F:acetolactate synthase activity"/>
    <property type="evidence" value="ECO:0007669"/>
    <property type="project" value="TreeGrafter"/>
</dbReference>
<dbReference type="InterPro" id="IPR000399">
    <property type="entry name" value="TPP-bd_CS"/>
</dbReference>
<dbReference type="InterPro" id="IPR011766">
    <property type="entry name" value="TPP_enzyme_TPP-bd"/>
</dbReference>
<dbReference type="CDD" id="cd02004">
    <property type="entry name" value="TPP_BZL_OCoD_HPCL"/>
    <property type="match status" value="1"/>
</dbReference>
<dbReference type="PANTHER" id="PTHR18968:SF166">
    <property type="entry name" value="2-HYDROXYACYL-COA LYASE 2"/>
    <property type="match status" value="1"/>
</dbReference>
<comment type="cofactor">
    <cofactor evidence="1">
        <name>Mg(2+)</name>
        <dbReference type="ChEBI" id="CHEBI:18420"/>
    </cofactor>
</comment>
<dbReference type="PROSITE" id="PS00187">
    <property type="entry name" value="TPP_ENZYMES"/>
    <property type="match status" value="1"/>
</dbReference>
<evidence type="ECO:0000259" key="13">
    <source>
        <dbReference type="Pfam" id="PF02776"/>
    </source>
</evidence>
<dbReference type="AlphaFoldDB" id="A0A1I8GW94"/>
<dbReference type="Pfam" id="PF00205">
    <property type="entry name" value="TPP_enzyme_M"/>
    <property type="match status" value="1"/>
</dbReference>
<accession>A0A1I8GW94</accession>
<dbReference type="WBParaSite" id="maker-uti_cns_0003235-snap-gene-0.3-mRNA-1">
    <property type="protein sequence ID" value="maker-uti_cns_0003235-snap-gene-0.3-mRNA-1"/>
    <property type="gene ID" value="maker-uti_cns_0003235-snap-gene-0.3"/>
</dbReference>
<evidence type="ECO:0000256" key="7">
    <source>
        <dbReference type="ARBA" id="ARBA00030510"/>
    </source>
</evidence>
<evidence type="ECO:0000256" key="8">
    <source>
        <dbReference type="ARBA" id="ARBA00048738"/>
    </source>
</evidence>
<dbReference type="GO" id="GO:0009097">
    <property type="term" value="P:isoleucine biosynthetic process"/>
    <property type="evidence" value="ECO:0007669"/>
    <property type="project" value="TreeGrafter"/>
</dbReference>
<evidence type="ECO:0000256" key="3">
    <source>
        <dbReference type="ARBA" id="ARBA00007812"/>
    </source>
</evidence>
<comment type="catalytic activity">
    <reaction evidence="8">
        <text>2-hydroxyoctadecanoyl-CoA = heptadecanal + formyl-CoA</text>
        <dbReference type="Rhea" id="RHEA:55196"/>
        <dbReference type="ChEBI" id="CHEBI:57376"/>
        <dbReference type="ChEBI" id="CHEBI:74116"/>
        <dbReference type="ChEBI" id="CHEBI:138631"/>
    </reaction>
    <physiologicalReaction direction="left-to-right" evidence="8">
        <dbReference type="Rhea" id="RHEA:55197"/>
    </physiologicalReaction>
</comment>
<dbReference type="Pfam" id="PF02775">
    <property type="entry name" value="TPP_enzyme_C"/>
    <property type="match status" value="1"/>
</dbReference>
<evidence type="ECO:0000256" key="10">
    <source>
        <dbReference type="RuleBase" id="RU362132"/>
    </source>
</evidence>
<sequence>IHPQPMSSCCCWSLAAGAAILLALVAALLHVARKRGFFSLLVYSVDKDSTRCGGDLVAEVLKSHGVKFVFTLCGGHVSPILVACERLGLRVVDTRHEVTTVFAADAVARISGGLAAACVTAGPGLTNTVTAVKNAQMAESPLLLLGGAAAGILKGRGALQDIDQLALLKPLCKFNATVTAVRDIVPTLRRAIQAAHSGTPGPVFVELPIDTLYPIGLVAREIGVKEAPGLSARIVKFIVDAYIHNLFGDAFRKRDVSPLPPVVPMPSNAQVDRLADMIRQAKRPVVVLGSQAVLPPVPADRTRASLEAMGLPCFLGGMSRGLLGQDSEIQLRHCRRDALREADFVLLAGTVCDFRLNYGRSLSRRSRIAAVNRSEAQLRRNSDLFWTPALAVVADVGTTLERVAQRLAGHRPPEDWLASLRTLDSDKSRSNSAKAAEPLAASGKLNPLHVLTKLEAAMSDRTVLVADGGDFVGSAAYLLRPRGPLRWLDPGAFGTLGVGAGFALGAKLCLPDHDIVVVWGDGSLGYSLVEFDTFKRHELSVLGIVGNDACWTQIAREQIPLFGSSVGCELSYSRYDQAMSAFDCRGILVDEPDAGRLSEVFAEALQATRGGTPCLVNCLIGKTDFREGSVSV</sequence>
<evidence type="ECO:0000256" key="4">
    <source>
        <dbReference type="ARBA" id="ARBA00018936"/>
    </source>
</evidence>
<dbReference type="CDD" id="cd07035">
    <property type="entry name" value="TPP_PYR_POX_like"/>
    <property type="match status" value="1"/>
</dbReference>
<comment type="similarity">
    <text evidence="3 10">Belongs to the TPP enzyme family.</text>
</comment>
<dbReference type="GO" id="GO:0009099">
    <property type="term" value="P:L-valine biosynthetic process"/>
    <property type="evidence" value="ECO:0007669"/>
    <property type="project" value="TreeGrafter"/>
</dbReference>
<organism evidence="14 15">
    <name type="scientific">Macrostomum lignano</name>
    <dbReference type="NCBI Taxonomy" id="282301"/>
    <lineage>
        <taxon>Eukaryota</taxon>
        <taxon>Metazoa</taxon>
        <taxon>Spiralia</taxon>
        <taxon>Lophotrochozoa</taxon>
        <taxon>Platyhelminthes</taxon>
        <taxon>Rhabditophora</taxon>
        <taxon>Macrostomorpha</taxon>
        <taxon>Macrostomida</taxon>
        <taxon>Macrostomidae</taxon>
        <taxon>Macrostomum</taxon>
    </lineage>
</organism>
<keyword evidence="14" id="KW-1185">Reference proteome</keyword>
<keyword evidence="5" id="KW-0479">Metal-binding</keyword>
<dbReference type="Proteomes" id="UP000095280">
    <property type="component" value="Unplaced"/>
</dbReference>
<evidence type="ECO:0000313" key="15">
    <source>
        <dbReference type="WBParaSite" id="maker-uti_cns_0003235-snap-gene-0.3-mRNA-1"/>
    </source>
</evidence>
<dbReference type="GO" id="GO:0030976">
    <property type="term" value="F:thiamine pyrophosphate binding"/>
    <property type="evidence" value="ECO:0007669"/>
    <property type="project" value="InterPro"/>
</dbReference>
<dbReference type="InterPro" id="IPR029035">
    <property type="entry name" value="DHS-like_NAD/FAD-binding_dom"/>
</dbReference>
<dbReference type="InterPro" id="IPR012000">
    <property type="entry name" value="Thiamin_PyroP_enz_cen_dom"/>
</dbReference>
<evidence type="ECO:0000256" key="1">
    <source>
        <dbReference type="ARBA" id="ARBA00001946"/>
    </source>
</evidence>
<dbReference type="InterPro" id="IPR045229">
    <property type="entry name" value="TPP_enz"/>
</dbReference>
<evidence type="ECO:0000259" key="11">
    <source>
        <dbReference type="Pfam" id="PF00205"/>
    </source>
</evidence>
<evidence type="ECO:0000256" key="5">
    <source>
        <dbReference type="ARBA" id="ARBA00022723"/>
    </source>
</evidence>
<name>A0A1I8GW94_9PLAT</name>
<comment type="cofactor">
    <cofactor evidence="2">
        <name>thiamine diphosphate</name>
        <dbReference type="ChEBI" id="CHEBI:58937"/>
    </cofactor>
</comment>
<dbReference type="GO" id="GO:0050660">
    <property type="term" value="F:flavin adenine dinucleotide binding"/>
    <property type="evidence" value="ECO:0007669"/>
    <property type="project" value="TreeGrafter"/>
</dbReference>
<evidence type="ECO:0000256" key="6">
    <source>
        <dbReference type="ARBA" id="ARBA00023052"/>
    </source>
</evidence>
<proteinExistence type="inferred from homology"/>
<dbReference type="Gene3D" id="3.40.50.970">
    <property type="match status" value="2"/>
</dbReference>
<dbReference type="GO" id="GO:0000287">
    <property type="term" value="F:magnesium ion binding"/>
    <property type="evidence" value="ECO:0007669"/>
    <property type="project" value="InterPro"/>
</dbReference>
<dbReference type="PANTHER" id="PTHR18968">
    <property type="entry name" value="THIAMINE PYROPHOSPHATE ENZYMES"/>
    <property type="match status" value="1"/>
</dbReference>
<comment type="catalytic activity">
    <reaction evidence="9">
        <text>(2R)-hydroxyhexadecanoyl-CoA = pentadecanal + formyl-CoA</text>
        <dbReference type="Rhea" id="RHEA:55212"/>
        <dbReference type="ChEBI" id="CHEBI:17302"/>
        <dbReference type="ChEBI" id="CHEBI:57376"/>
        <dbReference type="ChEBI" id="CHEBI:138654"/>
    </reaction>
    <physiologicalReaction direction="left-to-right" evidence="9">
        <dbReference type="Rhea" id="RHEA:55213"/>
    </physiologicalReaction>
</comment>
<dbReference type="SUPFAM" id="SSF52467">
    <property type="entry name" value="DHS-like NAD/FAD-binding domain"/>
    <property type="match status" value="1"/>
</dbReference>
<reference evidence="15" key="1">
    <citation type="submission" date="2016-11" db="UniProtKB">
        <authorList>
            <consortium name="WormBaseParasite"/>
        </authorList>
    </citation>
    <scope>IDENTIFICATION</scope>
</reference>
<dbReference type="GO" id="GO:0005948">
    <property type="term" value="C:acetolactate synthase complex"/>
    <property type="evidence" value="ECO:0007669"/>
    <property type="project" value="TreeGrafter"/>
</dbReference>
<evidence type="ECO:0000256" key="2">
    <source>
        <dbReference type="ARBA" id="ARBA00001964"/>
    </source>
</evidence>
<dbReference type="Gene3D" id="3.40.50.1220">
    <property type="entry name" value="TPP-binding domain"/>
    <property type="match status" value="1"/>
</dbReference>
<evidence type="ECO:0000256" key="9">
    <source>
        <dbReference type="ARBA" id="ARBA00048767"/>
    </source>
</evidence>
<dbReference type="InterPro" id="IPR012001">
    <property type="entry name" value="Thiamin_PyroP_enz_TPP-bd_dom"/>
</dbReference>
<feature type="domain" description="Thiamine pyrophosphate enzyme TPP-binding" evidence="12">
    <location>
        <begin position="467"/>
        <end position="617"/>
    </location>
</feature>
<feature type="domain" description="Thiamine pyrophosphate enzyme N-terminal TPP-binding" evidence="13">
    <location>
        <begin position="53"/>
        <end position="167"/>
    </location>
</feature>
<evidence type="ECO:0000259" key="12">
    <source>
        <dbReference type="Pfam" id="PF02775"/>
    </source>
</evidence>
<keyword evidence="6 10" id="KW-0786">Thiamine pyrophosphate</keyword>
<protein>
    <recommendedName>
        <fullName evidence="4">2-hydroxyacyl-CoA lyase 2</fullName>
    </recommendedName>
    <alternativeName>
        <fullName evidence="7">IlvB-like protein</fullName>
    </alternativeName>
</protein>
<dbReference type="Pfam" id="PF02776">
    <property type="entry name" value="TPP_enzyme_N"/>
    <property type="match status" value="1"/>
</dbReference>
<dbReference type="InterPro" id="IPR029061">
    <property type="entry name" value="THDP-binding"/>
</dbReference>
<dbReference type="SUPFAM" id="SSF52518">
    <property type="entry name" value="Thiamin diphosphate-binding fold (THDP-binding)"/>
    <property type="match status" value="2"/>
</dbReference>
<evidence type="ECO:0000313" key="14">
    <source>
        <dbReference type="Proteomes" id="UP000095280"/>
    </source>
</evidence>